<reference evidence="2" key="1">
    <citation type="journal article" date="2019" name="Int. J. Syst. Evol. Microbiol.">
        <title>The Global Catalogue of Microorganisms (GCM) 10K type strain sequencing project: providing services to taxonomists for standard genome sequencing and annotation.</title>
        <authorList>
            <consortium name="The Broad Institute Genomics Platform"/>
            <consortium name="The Broad Institute Genome Sequencing Center for Infectious Disease"/>
            <person name="Wu L."/>
            <person name="Ma J."/>
        </authorList>
    </citation>
    <scope>NUCLEOTIDE SEQUENCE [LARGE SCALE GENOMIC DNA]</scope>
    <source>
        <strain evidence="2">CGMCC 1.15774</strain>
    </source>
</reference>
<name>A0ABV8PLP7_9FLAO</name>
<organism evidence="1 2">
    <name type="scientific">Flagellimonas marina</name>
    <dbReference type="NCBI Taxonomy" id="1775168"/>
    <lineage>
        <taxon>Bacteria</taxon>
        <taxon>Pseudomonadati</taxon>
        <taxon>Bacteroidota</taxon>
        <taxon>Flavobacteriia</taxon>
        <taxon>Flavobacteriales</taxon>
        <taxon>Flavobacteriaceae</taxon>
        <taxon>Flagellimonas</taxon>
    </lineage>
</organism>
<protein>
    <submittedName>
        <fullName evidence="1">Uncharacterized protein</fullName>
    </submittedName>
</protein>
<evidence type="ECO:0000313" key="2">
    <source>
        <dbReference type="Proteomes" id="UP001595841"/>
    </source>
</evidence>
<keyword evidence="2" id="KW-1185">Reference proteome</keyword>
<dbReference type="Proteomes" id="UP001595841">
    <property type="component" value="Unassembled WGS sequence"/>
</dbReference>
<dbReference type="RefSeq" id="WP_379765205.1">
    <property type="nucleotide sequence ID" value="NZ_JBHSCL010000007.1"/>
</dbReference>
<accession>A0ABV8PLP7</accession>
<sequence>MSSLHADLATSFCSLLLCFQAFTQTNEQAQHRIEAFLEESFVTTIECIDSEDIGKVLKYNVYCINRKTLNTYRNDRSREDKFIVLDTGEEIIHFQHINNNTSLDNFLSLIREDFMLNPETAPIFEDVLDILYPVADWKIDKREYFFKDGSWYFLRDAYFRTKQGFKVTTNTEGKIVSICYKMKWDEPDRL</sequence>
<gene>
    <name evidence="1" type="ORF">ACFOWS_13075</name>
</gene>
<proteinExistence type="predicted"/>
<dbReference type="EMBL" id="JBHSCL010000007">
    <property type="protein sequence ID" value="MFC4221078.1"/>
    <property type="molecule type" value="Genomic_DNA"/>
</dbReference>
<evidence type="ECO:0000313" key="1">
    <source>
        <dbReference type="EMBL" id="MFC4221078.1"/>
    </source>
</evidence>
<comment type="caution">
    <text evidence="1">The sequence shown here is derived from an EMBL/GenBank/DDBJ whole genome shotgun (WGS) entry which is preliminary data.</text>
</comment>